<proteinExistence type="predicted"/>
<feature type="signal peptide" evidence="1">
    <location>
        <begin position="1"/>
        <end position="18"/>
    </location>
</feature>
<keyword evidence="1" id="KW-0732">Signal</keyword>
<comment type="caution">
    <text evidence="2">The sequence shown here is derived from an EMBL/GenBank/DDBJ whole genome shotgun (WGS) entry which is preliminary data.</text>
</comment>
<evidence type="ECO:0000313" key="3">
    <source>
        <dbReference type="Proteomes" id="UP000824236"/>
    </source>
</evidence>
<reference evidence="2" key="1">
    <citation type="journal article" date="2021" name="PeerJ">
        <title>Extensive microbial diversity within the chicken gut microbiome revealed by metagenomics and culture.</title>
        <authorList>
            <person name="Gilroy R."/>
            <person name="Ravi A."/>
            <person name="Getino M."/>
            <person name="Pursley I."/>
            <person name="Horton D.L."/>
            <person name="Alikhan N.F."/>
            <person name="Baker D."/>
            <person name="Gharbi K."/>
            <person name="Hall N."/>
            <person name="Watson M."/>
            <person name="Adriaenssens E.M."/>
            <person name="Foster-Nyarko E."/>
            <person name="Jarju S."/>
            <person name="Secka A."/>
            <person name="Antonio M."/>
            <person name="Oren A."/>
            <person name="Chaudhuri R.R."/>
            <person name="La Ragione R."/>
            <person name="Hildebrand F."/>
            <person name="Pallen M.J."/>
        </authorList>
    </citation>
    <scope>NUCLEOTIDE SEQUENCE</scope>
    <source>
        <strain evidence="2">B3-3758</strain>
    </source>
</reference>
<dbReference type="EMBL" id="JAHLFO010000063">
    <property type="protein sequence ID" value="MBU3813855.1"/>
    <property type="molecule type" value="Genomic_DNA"/>
</dbReference>
<evidence type="ECO:0000313" key="2">
    <source>
        <dbReference type="EMBL" id="MBU3813855.1"/>
    </source>
</evidence>
<organism evidence="2 3">
    <name type="scientific">Candidatus Bacteroides intestinipullorum</name>
    <dbReference type="NCBI Taxonomy" id="2838471"/>
    <lineage>
        <taxon>Bacteria</taxon>
        <taxon>Pseudomonadati</taxon>
        <taxon>Bacteroidota</taxon>
        <taxon>Bacteroidia</taxon>
        <taxon>Bacteroidales</taxon>
        <taxon>Bacteroidaceae</taxon>
        <taxon>Bacteroides</taxon>
    </lineage>
</organism>
<sequence length="102" mass="11253">MKTSLLVLVGTGALLGLATCLSCCSFHEEPRCCTFPVPGGYGYAILYQKDTLIKQPYMPAISGRQPFRTVREARAIGELVCRKLRKGHPPTVTPEEVTDRIE</sequence>
<dbReference type="Proteomes" id="UP000824236">
    <property type="component" value="Unassembled WGS sequence"/>
</dbReference>
<reference evidence="2" key="2">
    <citation type="submission" date="2021-04" db="EMBL/GenBank/DDBJ databases">
        <authorList>
            <person name="Gilroy R."/>
        </authorList>
    </citation>
    <scope>NUCLEOTIDE SEQUENCE</scope>
    <source>
        <strain evidence="2">B3-3758</strain>
    </source>
</reference>
<feature type="chain" id="PRO_5038395508" evidence="1">
    <location>
        <begin position="19"/>
        <end position="102"/>
    </location>
</feature>
<gene>
    <name evidence="2" type="ORF">H9791_05015</name>
</gene>
<protein>
    <submittedName>
        <fullName evidence="2">DUF4907 domain-containing protein</fullName>
    </submittedName>
</protein>
<dbReference type="Pfam" id="PF16250">
    <property type="entry name" value="DUF4907"/>
    <property type="match status" value="1"/>
</dbReference>
<dbReference type="AlphaFoldDB" id="A0A9E2NNB9"/>
<accession>A0A9E2NNB9</accession>
<evidence type="ECO:0000256" key="1">
    <source>
        <dbReference type="SAM" id="SignalP"/>
    </source>
</evidence>
<dbReference type="InterPro" id="IPR032593">
    <property type="entry name" value="DUF4907"/>
</dbReference>
<name>A0A9E2NNB9_9BACE</name>